<dbReference type="EMBL" id="JABJVM010000025">
    <property type="protein sequence ID" value="MBA3927736.1"/>
    <property type="molecule type" value="Genomic_DNA"/>
</dbReference>
<keyword evidence="2" id="KW-1185">Reference proteome</keyword>
<proteinExistence type="predicted"/>
<sequence length="272" mass="30516">MKSLKLEAIYMYIDISSSRHVFSTLHDGTKILTYLADSINNAYQEHLLTPFTIKDGDAIVGGVADFQLLPEIYNHCLTIYYSPEFKNRFSSIPVVADEALNFYFGAGIGHIDTSSDEALRNINIVNGSSIINAIEASEKAKTIVKSQHNQKRSALHNGEDYFFDKQPFKFYCIAETKSFGNAVNAMFFLAFEKLIKSDKQRDLFRIKDNHPDFSNIEIGTELGYGTLSKADISSRVSVLIANSDYFLYKKVRLDIVAFLADLQKMSGGTTHG</sequence>
<dbReference type="AlphaFoldDB" id="A0A7W1YHI6"/>
<name>A0A7W1YHI6_9LIST</name>
<reference evidence="1 2" key="1">
    <citation type="submission" date="2020-08" db="EMBL/GenBank/DDBJ databases">
        <title>Listeria ohnekaius sp. nov. and Listeria portnoyii sp. nov. isolated from non-agricultural and natural environments.</title>
        <authorList>
            <person name="Weller D."/>
            <person name="Belias A.M."/>
            <person name="Liao J."/>
            <person name="Guo S."/>
            <person name="Orsi R.H."/>
            <person name="Wiedmann M."/>
        </authorList>
    </citation>
    <scope>NUCLEOTIDE SEQUENCE [LARGE SCALE GENOMIC DNA]</scope>
    <source>
        <strain evidence="1 2">FSL W9-0585</strain>
    </source>
</reference>
<dbReference type="RefSeq" id="WP_181677803.1">
    <property type="nucleotide sequence ID" value="NZ_JABJVM010000025.1"/>
</dbReference>
<evidence type="ECO:0000313" key="2">
    <source>
        <dbReference type="Proteomes" id="UP000548787"/>
    </source>
</evidence>
<comment type="caution">
    <text evidence="1">The sequence shown here is derived from an EMBL/GenBank/DDBJ whole genome shotgun (WGS) entry which is preliminary data.</text>
</comment>
<organism evidence="1 2">
    <name type="scientific">Listeria rustica</name>
    <dbReference type="NCBI Taxonomy" id="2713503"/>
    <lineage>
        <taxon>Bacteria</taxon>
        <taxon>Bacillati</taxon>
        <taxon>Bacillota</taxon>
        <taxon>Bacilli</taxon>
        <taxon>Bacillales</taxon>
        <taxon>Listeriaceae</taxon>
        <taxon>Listeria</taxon>
    </lineage>
</organism>
<dbReference type="Proteomes" id="UP000548787">
    <property type="component" value="Unassembled WGS sequence"/>
</dbReference>
<gene>
    <name evidence="1" type="ORF">HPK16_15470</name>
</gene>
<accession>A0A7W1YHI6</accession>
<evidence type="ECO:0000313" key="1">
    <source>
        <dbReference type="EMBL" id="MBA3927736.1"/>
    </source>
</evidence>
<protein>
    <submittedName>
        <fullName evidence="1">Uncharacterized protein</fullName>
    </submittedName>
</protein>